<keyword evidence="8 10" id="KW-0505">Motor protein</keyword>
<dbReference type="GO" id="GO:0005516">
    <property type="term" value="F:calmodulin binding"/>
    <property type="evidence" value="ECO:0007669"/>
    <property type="project" value="UniProtKB-KW"/>
</dbReference>
<dbReference type="InterPro" id="IPR001609">
    <property type="entry name" value="Myosin_head_motor_dom-like"/>
</dbReference>
<dbReference type="Gene3D" id="6.10.220.10">
    <property type="match status" value="1"/>
</dbReference>
<dbReference type="Pfam" id="PF00063">
    <property type="entry name" value="Myosin_head"/>
    <property type="match status" value="1"/>
</dbReference>
<dbReference type="EMBL" id="LN856992">
    <property type="protein sequence ID" value="CRZ24940.1"/>
    <property type="molecule type" value="Genomic_DNA"/>
</dbReference>
<dbReference type="GO" id="GO:0030139">
    <property type="term" value="C:endocytic vesicle"/>
    <property type="evidence" value="ECO:0007669"/>
    <property type="project" value="TreeGrafter"/>
</dbReference>
<dbReference type="WormBase" id="Bm4191">
    <property type="protein sequence ID" value="BM48209"/>
    <property type="gene ID" value="WBGene00224452"/>
    <property type="gene designation" value="Bma-spe-15.1"/>
</dbReference>
<dbReference type="InterPro" id="IPR008989">
    <property type="entry name" value="Myosin_S1_N"/>
</dbReference>
<evidence type="ECO:0000256" key="8">
    <source>
        <dbReference type="ARBA" id="ARBA00023175"/>
    </source>
</evidence>
<dbReference type="GO" id="GO:0005886">
    <property type="term" value="C:plasma membrane"/>
    <property type="evidence" value="ECO:0007669"/>
    <property type="project" value="TreeGrafter"/>
</dbReference>
<evidence type="ECO:0000256" key="3">
    <source>
        <dbReference type="ARBA" id="ARBA00022553"/>
    </source>
</evidence>
<dbReference type="InterPro" id="IPR036114">
    <property type="entry name" value="MYSc_Myo6"/>
</dbReference>
<dbReference type="Gene3D" id="3.30.70.1590">
    <property type="match status" value="1"/>
</dbReference>
<dbReference type="Pfam" id="PF21521">
    <property type="entry name" value="MYO6_lever"/>
    <property type="match status" value="1"/>
</dbReference>
<evidence type="ECO:0000256" key="1">
    <source>
        <dbReference type="ARBA" id="ARBA00004496"/>
    </source>
</evidence>
<dbReference type="GO" id="GO:0005524">
    <property type="term" value="F:ATP binding"/>
    <property type="evidence" value="ECO:0007669"/>
    <property type="project" value="UniProtKB-UniRule"/>
</dbReference>
<dbReference type="GO" id="GO:0051015">
    <property type="term" value="F:actin filament binding"/>
    <property type="evidence" value="ECO:0007669"/>
    <property type="project" value="InterPro"/>
</dbReference>
<evidence type="ECO:0000313" key="14">
    <source>
        <dbReference type="WormBase" id="Bm4191"/>
    </source>
</evidence>
<evidence type="ECO:0000256" key="9">
    <source>
        <dbReference type="ARBA" id="ARBA00023203"/>
    </source>
</evidence>
<comment type="subcellular location">
    <subcellularLocation>
        <location evidence="1">Cytoplasm</location>
    </subcellularLocation>
</comment>
<dbReference type="InterPro" id="IPR032412">
    <property type="entry name" value="Myosin-VI_CBD"/>
</dbReference>
<organism evidence="13">
    <name type="scientific">Brugia malayi</name>
    <name type="common">Filarial nematode worm</name>
    <dbReference type="NCBI Taxonomy" id="6279"/>
    <lineage>
        <taxon>Eukaryota</taxon>
        <taxon>Metazoa</taxon>
        <taxon>Ecdysozoa</taxon>
        <taxon>Nematoda</taxon>
        <taxon>Chromadorea</taxon>
        <taxon>Rhabditida</taxon>
        <taxon>Spirurina</taxon>
        <taxon>Spiruromorpha</taxon>
        <taxon>Filarioidea</taxon>
        <taxon>Onchocercidae</taxon>
        <taxon>Brugia</taxon>
    </lineage>
</organism>
<dbReference type="CDD" id="cd01382">
    <property type="entry name" value="MYSc_Myo6"/>
    <property type="match status" value="1"/>
</dbReference>
<dbReference type="InterPro" id="IPR036961">
    <property type="entry name" value="Kinesin_motor_dom_sf"/>
</dbReference>
<dbReference type="SMART" id="SM00242">
    <property type="entry name" value="MYSc"/>
    <property type="match status" value="1"/>
</dbReference>
<feature type="region of interest" description="Actin-binding" evidence="10">
    <location>
        <begin position="730"/>
        <end position="752"/>
    </location>
</feature>
<dbReference type="CDD" id="cd21759">
    <property type="entry name" value="CBD_MYO6-like"/>
    <property type="match status" value="1"/>
</dbReference>
<dbReference type="Gene3D" id="1.20.120.720">
    <property type="entry name" value="Myosin VI head, motor domain, U50 subdomain"/>
    <property type="match status" value="1"/>
</dbReference>
<dbReference type="PRINTS" id="PR00193">
    <property type="entry name" value="MYOSINHEAVY"/>
</dbReference>
<gene>
    <name evidence="14" type="primary">bma-spe-15.1</name>
    <name evidence="13 14" type="ORF">Bm4191</name>
    <name evidence="13" type="ORF">BM_Bm4191</name>
</gene>
<evidence type="ECO:0000256" key="2">
    <source>
        <dbReference type="ARBA" id="ARBA00022490"/>
    </source>
</evidence>
<evidence type="ECO:0000313" key="13">
    <source>
        <dbReference type="EMBL" id="CRZ24940.1"/>
    </source>
</evidence>
<dbReference type="GO" id="GO:0030048">
    <property type="term" value="P:actin filament-based movement"/>
    <property type="evidence" value="ECO:0007669"/>
    <property type="project" value="TreeGrafter"/>
</dbReference>
<evidence type="ECO:0000256" key="11">
    <source>
        <dbReference type="SAM" id="Coils"/>
    </source>
</evidence>
<keyword evidence="9 10" id="KW-0009">Actin-binding</keyword>
<dbReference type="InterPro" id="IPR027417">
    <property type="entry name" value="P-loop_NTPase"/>
</dbReference>
<dbReference type="Gene3D" id="2.30.30.360">
    <property type="entry name" value="Myosin S1 fragment, N-terminal"/>
    <property type="match status" value="1"/>
</dbReference>
<evidence type="ECO:0000256" key="5">
    <source>
        <dbReference type="ARBA" id="ARBA00022840"/>
    </source>
</evidence>
<proteinExistence type="inferred from homology"/>
<dbReference type="Pfam" id="PF16521">
    <property type="entry name" value="Myosin-VI_CBD"/>
    <property type="match status" value="1"/>
</dbReference>
<evidence type="ECO:0000256" key="6">
    <source>
        <dbReference type="ARBA" id="ARBA00022860"/>
    </source>
</evidence>
<dbReference type="GO" id="GO:0000146">
    <property type="term" value="F:microfilament motor activity"/>
    <property type="evidence" value="ECO:0007669"/>
    <property type="project" value="TreeGrafter"/>
</dbReference>
<feature type="domain" description="Myosin motor" evidence="12">
    <location>
        <begin position="138"/>
        <end position="850"/>
    </location>
</feature>
<evidence type="ECO:0000256" key="4">
    <source>
        <dbReference type="ARBA" id="ARBA00022741"/>
    </source>
</evidence>
<keyword evidence="2" id="KW-0963">Cytoplasm</keyword>
<dbReference type="AlphaFoldDB" id="A0A0H5S9W6"/>
<keyword evidence="3" id="KW-0597">Phosphoprotein</keyword>
<sequence>MFELLRRSMKCHEVYEKQSKFSEEEEYMHSDQEKSDFVLLQKQLFRSEVLFAIIIPSSEWLYARSSFFSDITIKLNEMDIEGLNMLVWAPDDKDGFVLCKIVDIGCEWVTLQRLHETKTETFQAFYDNIFPAGEDISRDVDDNCSLIYLNDGSLLNNCRLRYNRKQFYTYVANILIAINPYEQISSLYDIEMVHKYKGKSLGTLPPHIYAIADKAYRDMISNHESQSVIISGESGAGKTESQKYIIRFLCESWGHFVGTIEQRILEISTILESFGNAKTSCNNNSSRFGKFVEIHFNKKGIIVGGFVSHYLLERSRLCGQNACERNYHIFYQLIAGADDRMANKLKLNKLENFNYLNKGCIQFFLNKENSSKIVPGRKNYDLDDMRDDLIDDYNDFQRLLGAFSHINVSEDIRDEVFEIVAAVLHLGNIEFLDETIDYKSGCKLTKGSEIYLVNTAELLGIEVIDLRKHLVTRLMQPTRSGTKGTLYAVPLRASEASAARDALAKAIYSNLFTAIVNKIAECMPFHESAFSIGVLDTAGFESLDVNSYEQFCINYCNEKLQNFFNERILMDEQNLYCKEQLHCDTIEFNDNKDCIELFEQKVYGIFELLDNESRLPRSSTQHFTRAVHEAHICHPCLMVPQSSRRHRTMRDDEGFIICHYAADVCYDTAQFLNKNNDTLHASLQCLMQQSRKSLVYELFADNKFSNTDRRDVSQSKLVNASVGNKFRSQLDILLSKLRETGTHFVRCIKPNSEMKSNQFDGAQILLQLKCSGMSSALKVMQRGFPSRISYLSLYNIYQKHLPSRLMTLDAQLLCKCLFRVVGLEEKDYKFGLTKAFFRHGKFVEFDKILHLSKESIENLIERMSSWLYRFRFRRTQFAVICLVKVERLLTYRAKCRIKIQSAVRTYILQKLYRPRINALSTLSALLESINGVYPLINKLSETDLCKWTTFIVALKEDIKRLKHEMKHITSSTDKEILRQCDALVNDAKEKLKCLRQQVATGGLLELQVECENFEVEQQSQLKNEFNRQIKEEAQGTQQMTKSLDKSLERKVIMTTKEKGQLLENSHIIQLCDLSKWYYIDIRNGINSSDPKLSSACRNEYYRRTRAYSEWKERNLAFKELTYMTEKSGNKEDEDHEIASDRYFRIVASRLTNREKNLFGIMGKSHFTVWYGHFKNEFIYRQIEISPKKSPILNVAGQNNKNMCKLSLKKTTLSKRKGVEISAARFDRIWMGNGGDPHLCSSEII</sequence>
<dbReference type="PROSITE" id="PS50096">
    <property type="entry name" value="IQ"/>
    <property type="match status" value="1"/>
</dbReference>
<dbReference type="GO" id="GO:0016459">
    <property type="term" value="C:myosin complex"/>
    <property type="evidence" value="ECO:0007669"/>
    <property type="project" value="UniProtKB-KW"/>
</dbReference>
<accession>A0A0H5S9W6</accession>
<keyword evidence="5 10" id="KW-0067">ATP-binding</keyword>
<feature type="binding site" evidence="10">
    <location>
        <begin position="232"/>
        <end position="239"/>
    </location>
    <ligand>
        <name>ATP</name>
        <dbReference type="ChEBI" id="CHEBI:30616"/>
    </ligand>
</feature>
<comment type="similarity">
    <text evidence="10">Belongs to the TRAFAC class myosin-kinesin ATPase superfamily. Myosin family.</text>
</comment>
<evidence type="ECO:0000256" key="7">
    <source>
        <dbReference type="ARBA" id="ARBA00023123"/>
    </source>
</evidence>
<dbReference type="InterPro" id="IPR049016">
    <property type="entry name" value="MYO6_lever"/>
</dbReference>
<keyword evidence="4 10" id="KW-0547">Nucleotide-binding</keyword>
<evidence type="ECO:0000259" key="12">
    <source>
        <dbReference type="PROSITE" id="PS51456"/>
    </source>
</evidence>
<name>A0A0H5S9W6_BRUMA</name>
<dbReference type="Gene3D" id="1.10.10.820">
    <property type="match status" value="1"/>
</dbReference>
<dbReference type="GO" id="GO:0007015">
    <property type="term" value="P:actin filament organization"/>
    <property type="evidence" value="ECO:0007669"/>
    <property type="project" value="TreeGrafter"/>
</dbReference>
<feature type="coiled-coil region" evidence="11">
    <location>
        <begin position="951"/>
        <end position="997"/>
    </location>
</feature>
<reference evidence="13" key="1">
    <citation type="journal article" date="2007" name="Science">
        <title>Draft genome of the filarial nematode parasite Brugia malayi.</title>
        <authorList>
            <person name="Ghedin E."/>
            <person name="Wang S."/>
            <person name="Spiro D."/>
            <person name="Caler E."/>
            <person name="Zhao Q."/>
            <person name="Crabtree J."/>
            <person name="Allen J.E."/>
            <person name="Delcher A.L."/>
            <person name="Guiliano D.B."/>
            <person name="Miranda-Saavedra D."/>
            <person name="Angiuoli S.V."/>
            <person name="Creasy T."/>
            <person name="Amedeo P."/>
            <person name="Haas B."/>
            <person name="El-Sayed N.M."/>
            <person name="Wortman J.R."/>
            <person name="Feldblyum T."/>
            <person name="Tallon L."/>
            <person name="Schatz M."/>
            <person name="Shumway M."/>
            <person name="Koo H."/>
            <person name="Salzberg S.L."/>
            <person name="Schobel S."/>
            <person name="Pertea M."/>
            <person name="Pop M."/>
            <person name="White O."/>
            <person name="Barton G.J."/>
            <person name="Carlow C.K."/>
            <person name="Crawford M.J."/>
            <person name="Daub J."/>
            <person name="Dimmic M.W."/>
            <person name="Estes C.F."/>
            <person name="Foster J.M."/>
            <person name="Ganatra M."/>
            <person name="Gregory W.F."/>
            <person name="Johnson N.M."/>
            <person name="Jin J."/>
            <person name="Komuniecki R."/>
            <person name="Korf I."/>
            <person name="Kumar S."/>
            <person name="Laney S."/>
            <person name="Li B.W."/>
            <person name="Li W."/>
            <person name="Lindblom T.H."/>
            <person name="Lustigman S."/>
            <person name="Ma D."/>
            <person name="Maina C.V."/>
            <person name="Martin D.M."/>
            <person name="McCarter J.P."/>
            <person name="McReynolds L."/>
            <person name="Mitreva M."/>
            <person name="Nutman T.B."/>
            <person name="Parkinson J."/>
            <person name="Peregrin-Alvarez J.M."/>
            <person name="Poole C."/>
            <person name="Ren Q."/>
            <person name="Saunders L."/>
            <person name="Sluder A.E."/>
            <person name="Smith K."/>
            <person name="Stanke M."/>
            <person name="Unnasch T.R."/>
            <person name="Ware J."/>
            <person name="Wei A.D."/>
            <person name="Weil G."/>
            <person name="Williams D.J."/>
            <person name="Zhang Y."/>
            <person name="Williams S.A."/>
            <person name="Fraser-Liggett C."/>
            <person name="Slatko B."/>
            <person name="Blaxter M.L."/>
            <person name="Scott A.L."/>
        </authorList>
    </citation>
    <scope>NUCLEOTIDE SEQUENCE</scope>
    <source>
        <strain evidence="13">FR3</strain>
    </source>
</reference>
<dbReference type="Gene3D" id="1.20.58.530">
    <property type="match status" value="1"/>
</dbReference>
<keyword evidence="6" id="KW-0112">Calmodulin-binding</keyword>
<dbReference type="Gene3D" id="3.40.850.10">
    <property type="entry name" value="Kinesin motor domain"/>
    <property type="match status" value="1"/>
</dbReference>
<dbReference type="SUPFAM" id="SSF52540">
    <property type="entry name" value="P-loop containing nucleoside triphosphate hydrolases"/>
    <property type="match status" value="1"/>
</dbReference>
<reference evidence="13" key="2">
    <citation type="submission" date="2012-12" db="EMBL/GenBank/DDBJ databases">
        <authorList>
            <person name="Gao Y.W."/>
            <person name="Fan S.T."/>
            <person name="Sun H.T."/>
            <person name="Wang Z."/>
            <person name="Gao X.L."/>
            <person name="Li Y.G."/>
            <person name="Wang T.C."/>
            <person name="Zhang K."/>
            <person name="Xu W.W."/>
            <person name="Yu Z.J."/>
            <person name="Xia X.Z."/>
        </authorList>
    </citation>
    <scope>NUCLEOTIDE SEQUENCE</scope>
    <source>
        <strain evidence="13">FR3</strain>
    </source>
</reference>
<keyword evidence="11" id="KW-0175">Coiled coil</keyword>
<evidence type="ECO:0000256" key="10">
    <source>
        <dbReference type="PROSITE-ProRule" id="PRU00782"/>
    </source>
</evidence>
<dbReference type="PANTHER" id="PTHR13140:SF745">
    <property type="entry name" value="UNCONVENTIONAL MYOSIN-VI"/>
    <property type="match status" value="1"/>
</dbReference>
<dbReference type="PANTHER" id="PTHR13140">
    <property type="entry name" value="MYOSIN"/>
    <property type="match status" value="1"/>
</dbReference>
<dbReference type="PROSITE" id="PS51456">
    <property type="entry name" value="MYOSIN_MOTOR"/>
    <property type="match status" value="1"/>
</dbReference>
<protein>
    <submittedName>
        <fullName evidence="13">Bm4191</fullName>
    </submittedName>
</protein>
<keyword evidence="7 10" id="KW-0518">Myosin</keyword>